<keyword evidence="12" id="KW-1185">Reference proteome</keyword>
<feature type="region of interest" description="Disordered" evidence="1">
    <location>
        <begin position="110"/>
        <end position="132"/>
    </location>
</feature>
<gene>
    <name evidence="7" type="ORF">BYL167_LOCUS12769</name>
    <name evidence="2" type="ORF">CJN711_LOCUS15587</name>
    <name evidence="8" type="ORF">GIL414_LOCUS15322</name>
    <name evidence="3" type="ORF">KQP761_LOCUS15746</name>
    <name evidence="6" type="ORF">MBJ925_LOCUS36566</name>
    <name evidence="9" type="ORF">OVN521_LOCUS27530</name>
    <name evidence="10" type="ORF">UXM345_LOCUS29614</name>
    <name evidence="4" type="ORF">WKI299_LOCUS7288</name>
    <name evidence="5" type="ORF">XDN619_LOCUS20927</name>
</gene>
<evidence type="ECO:0000313" key="5">
    <source>
        <dbReference type="EMBL" id="CAF2112036.1"/>
    </source>
</evidence>
<evidence type="ECO:0000313" key="7">
    <source>
        <dbReference type="EMBL" id="CAF3983967.1"/>
    </source>
</evidence>
<dbReference type="Proteomes" id="UP000663842">
    <property type="component" value="Unassembled WGS sequence"/>
</dbReference>
<evidence type="ECO:0000313" key="12">
    <source>
        <dbReference type="Proteomes" id="UP000663866"/>
    </source>
</evidence>
<dbReference type="Proteomes" id="UP000663866">
    <property type="component" value="Unassembled WGS sequence"/>
</dbReference>
<name>A0A815BGE3_9BILA</name>
<evidence type="ECO:0000313" key="2">
    <source>
        <dbReference type="EMBL" id="CAF1273261.1"/>
    </source>
</evidence>
<dbReference type="Proteomes" id="UP000663824">
    <property type="component" value="Unassembled WGS sequence"/>
</dbReference>
<dbReference type="EMBL" id="CAJNOV010007207">
    <property type="protein sequence ID" value="CAF1273261.1"/>
    <property type="molecule type" value="Genomic_DNA"/>
</dbReference>
<dbReference type="EMBL" id="CAJNRG010009306">
    <property type="protein sequence ID" value="CAF2112036.1"/>
    <property type="molecule type" value="Genomic_DNA"/>
</dbReference>
<dbReference type="EMBL" id="CAJNOW010007727">
    <property type="protein sequence ID" value="CAF1521714.1"/>
    <property type="molecule type" value="Genomic_DNA"/>
</dbReference>
<evidence type="ECO:0000256" key="1">
    <source>
        <dbReference type="SAM" id="MobiDB-lite"/>
    </source>
</evidence>
<dbReference type="EMBL" id="CAJNRE010020228">
    <property type="protein sequence ID" value="CAF2224726.1"/>
    <property type="molecule type" value="Genomic_DNA"/>
</dbReference>
<dbReference type="OrthoDB" id="10015775at2759"/>
<reference evidence="2" key="1">
    <citation type="submission" date="2021-02" db="EMBL/GenBank/DDBJ databases">
        <authorList>
            <person name="Nowell W R."/>
        </authorList>
    </citation>
    <scope>NUCLEOTIDE SEQUENCE</scope>
</reference>
<dbReference type="EMBL" id="CAJOBJ010006709">
    <property type="protein sequence ID" value="CAF4067609.1"/>
    <property type="molecule type" value="Genomic_DNA"/>
</dbReference>
<evidence type="ECO:0000313" key="3">
    <source>
        <dbReference type="EMBL" id="CAF1521714.1"/>
    </source>
</evidence>
<dbReference type="Proteomes" id="UP000663834">
    <property type="component" value="Unassembled WGS sequence"/>
</dbReference>
<dbReference type="EMBL" id="CAJNRF010002201">
    <property type="protein sequence ID" value="CAF2034099.1"/>
    <property type="molecule type" value="Genomic_DNA"/>
</dbReference>
<accession>A0A815BGE3</accession>
<evidence type="ECO:0000313" key="9">
    <source>
        <dbReference type="EMBL" id="CAF4222688.1"/>
    </source>
</evidence>
<dbReference type="EMBL" id="CAJOBF010007353">
    <property type="protein sequence ID" value="CAF4230464.1"/>
    <property type="molecule type" value="Genomic_DNA"/>
</dbReference>
<evidence type="ECO:0000313" key="10">
    <source>
        <dbReference type="EMBL" id="CAF4230464.1"/>
    </source>
</evidence>
<dbReference type="Proteomes" id="UP000663856">
    <property type="component" value="Unassembled WGS sequence"/>
</dbReference>
<comment type="caution">
    <text evidence="2">The sequence shown here is derived from an EMBL/GenBank/DDBJ whole genome shotgun (WGS) entry which is preliminary data.</text>
</comment>
<evidence type="ECO:0000313" key="6">
    <source>
        <dbReference type="EMBL" id="CAF2224726.1"/>
    </source>
</evidence>
<sequence>MDHSNVNRNVLTTMTNQPIRETSKQNDLLVKLRALRSNKPNLVQHLTRSNPIQISSGLKILQTRIQSNDDPSYQPLVTISDNEHSDEDDFVSPIHKLTKNELREELKLFRQNDTSTGPNTNNALLTNDNDDDDADDIEFRTYPSTKRSACCSQFPFSAKERFCTIS</sequence>
<dbReference type="Proteomes" id="UP000663887">
    <property type="component" value="Unassembled WGS sequence"/>
</dbReference>
<dbReference type="AlphaFoldDB" id="A0A815BGE3"/>
<evidence type="ECO:0000313" key="8">
    <source>
        <dbReference type="EMBL" id="CAF4067609.1"/>
    </source>
</evidence>
<organism evidence="2 11">
    <name type="scientific">Rotaria magnacalcarata</name>
    <dbReference type="NCBI Taxonomy" id="392030"/>
    <lineage>
        <taxon>Eukaryota</taxon>
        <taxon>Metazoa</taxon>
        <taxon>Spiralia</taxon>
        <taxon>Gnathifera</taxon>
        <taxon>Rotifera</taxon>
        <taxon>Eurotatoria</taxon>
        <taxon>Bdelloidea</taxon>
        <taxon>Philodinida</taxon>
        <taxon>Philodinidae</taxon>
        <taxon>Rotaria</taxon>
    </lineage>
</organism>
<evidence type="ECO:0000313" key="4">
    <source>
        <dbReference type="EMBL" id="CAF2034099.1"/>
    </source>
</evidence>
<proteinExistence type="predicted"/>
<dbReference type="Proteomes" id="UP000663855">
    <property type="component" value="Unassembled WGS sequence"/>
</dbReference>
<dbReference type="Proteomes" id="UP000681967">
    <property type="component" value="Unassembled WGS sequence"/>
</dbReference>
<evidence type="ECO:0000313" key="11">
    <source>
        <dbReference type="Proteomes" id="UP000663855"/>
    </source>
</evidence>
<dbReference type="Proteomes" id="UP000681720">
    <property type="component" value="Unassembled WGS sequence"/>
</dbReference>
<dbReference type="EMBL" id="CAJOBG010007640">
    <property type="protein sequence ID" value="CAF4222688.1"/>
    <property type="molecule type" value="Genomic_DNA"/>
</dbReference>
<dbReference type="EMBL" id="CAJOBH010004271">
    <property type="protein sequence ID" value="CAF3983967.1"/>
    <property type="molecule type" value="Genomic_DNA"/>
</dbReference>
<protein>
    <submittedName>
        <fullName evidence="2">Uncharacterized protein</fullName>
    </submittedName>
</protein>